<dbReference type="PANTHER" id="PTHR43201:SF5">
    <property type="entry name" value="MEDIUM-CHAIN ACYL-COA LIGASE ACSF2, MITOCHONDRIAL"/>
    <property type="match status" value="1"/>
</dbReference>
<dbReference type="InterPro" id="IPR020845">
    <property type="entry name" value="AMP-binding_CS"/>
</dbReference>
<dbReference type="Pfam" id="PF00501">
    <property type="entry name" value="AMP-binding"/>
    <property type="match status" value="1"/>
</dbReference>
<dbReference type="PANTHER" id="PTHR43201">
    <property type="entry name" value="ACYL-COA SYNTHETASE"/>
    <property type="match status" value="1"/>
</dbReference>
<evidence type="ECO:0000313" key="5">
    <source>
        <dbReference type="EMBL" id="MDA7415997.1"/>
    </source>
</evidence>
<gene>
    <name evidence="5" type="ORF">PGB34_06425</name>
</gene>
<evidence type="ECO:0000259" key="3">
    <source>
        <dbReference type="Pfam" id="PF00501"/>
    </source>
</evidence>
<dbReference type="NCBIfam" id="NF004837">
    <property type="entry name" value="PRK06187.1"/>
    <property type="match status" value="1"/>
</dbReference>
<dbReference type="RefSeq" id="WP_271427237.1">
    <property type="nucleotide sequence ID" value="NZ_JAQIPB010000002.1"/>
</dbReference>
<dbReference type="SUPFAM" id="SSF56801">
    <property type="entry name" value="Acetyl-CoA synthetase-like"/>
    <property type="match status" value="1"/>
</dbReference>
<dbReference type="Gene3D" id="3.40.50.12780">
    <property type="entry name" value="N-terminal domain of ligase-like"/>
    <property type="match status" value="1"/>
</dbReference>
<sequence length="535" mass="57790">MRNAHPGGPLPHPEFGGLAAPLPAIGLGQWLAERASRDAHRPALSFEGHTRSYGQLQDEVERMAAVLRASGVGEGARVAYLGFNHPMFFIGLFATARLGAIFVPLNFRLTGPELAYIINDAGAHTLIVDANHVAVIEPVRASLACQSFWLAHGDRPAQAQAPWPELGAALREAEPLREPAVSVQADDVALIMYTSGTTGQPKGAMLTHGNFWWNHVNELLTIDCNASDVLLVFAPVYHIGGLNVMTLTMFLKGGHVVLQRQFDPGAVLRDIAAYKVNKIFLVPAMLLFISQHPDFAQADLSTLKLISCGGAPCPEPLLHLFNARGIAVQQGYGLTETAAMATTLTAEWAARKIGSVGMAPLLTQVRALDADEQVITEPGQRGEICVRGQNVTRGYWNKPEATAAALSADGWFRTGDVGYFDAEGFWYICDRVKDMIISGGENVYPAEVESVLHGHPAVAEVAVIGAPDEKWGETVLAVVALKPGQALTLEELQAHASQSLARYKIPRRLALLPALPRNPTGKILKYQLRAQFNPR</sequence>
<dbReference type="InterPro" id="IPR025110">
    <property type="entry name" value="AMP-bd_C"/>
</dbReference>
<dbReference type="AlphaFoldDB" id="A0AAE3SYD9"/>
<dbReference type="EMBL" id="JAQIPB010000002">
    <property type="protein sequence ID" value="MDA7415997.1"/>
    <property type="molecule type" value="Genomic_DNA"/>
</dbReference>
<evidence type="ECO:0000313" key="6">
    <source>
        <dbReference type="Proteomes" id="UP001212602"/>
    </source>
</evidence>
<dbReference type="Gene3D" id="3.30.300.30">
    <property type="match status" value="1"/>
</dbReference>
<accession>A0AAE3SYD9</accession>
<evidence type="ECO:0000256" key="2">
    <source>
        <dbReference type="ARBA" id="ARBA00022598"/>
    </source>
</evidence>
<dbReference type="PROSITE" id="PS00455">
    <property type="entry name" value="AMP_BINDING"/>
    <property type="match status" value="1"/>
</dbReference>
<dbReference type="Pfam" id="PF13193">
    <property type="entry name" value="AMP-binding_C"/>
    <property type="match status" value="1"/>
</dbReference>
<name>A0AAE3SYD9_9BURK</name>
<keyword evidence="2 5" id="KW-0436">Ligase</keyword>
<evidence type="ECO:0000259" key="4">
    <source>
        <dbReference type="Pfam" id="PF13193"/>
    </source>
</evidence>
<dbReference type="FunFam" id="3.30.300.30:FF:000008">
    <property type="entry name" value="2,3-dihydroxybenzoate-AMP ligase"/>
    <property type="match status" value="1"/>
</dbReference>
<dbReference type="GO" id="GO:0031956">
    <property type="term" value="F:medium-chain fatty acid-CoA ligase activity"/>
    <property type="evidence" value="ECO:0007669"/>
    <property type="project" value="TreeGrafter"/>
</dbReference>
<dbReference type="InterPro" id="IPR042099">
    <property type="entry name" value="ANL_N_sf"/>
</dbReference>
<comment type="similarity">
    <text evidence="1">Belongs to the ATP-dependent AMP-binding enzyme family.</text>
</comment>
<protein>
    <submittedName>
        <fullName evidence="5">Long-chain fatty acid--CoA ligase</fullName>
    </submittedName>
</protein>
<dbReference type="InterPro" id="IPR045851">
    <property type="entry name" value="AMP-bd_C_sf"/>
</dbReference>
<keyword evidence="6" id="KW-1185">Reference proteome</keyword>
<feature type="domain" description="AMP-binding enzyme C-terminal" evidence="4">
    <location>
        <begin position="447"/>
        <end position="522"/>
    </location>
</feature>
<dbReference type="Proteomes" id="UP001212602">
    <property type="component" value="Unassembled WGS sequence"/>
</dbReference>
<feature type="domain" description="AMP-dependent synthetase/ligase" evidence="3">
    <location>
        <begin position="32"/>
        <end position="396"/>
    </location>
</feature>
<evidence type="ECO:0000256" key="1">
    <source>
        <dbReference type="ARBA" id="ARBA00006432"/>
    </source>
</evidence>
<organism evidence="5 6">
    <name type="scientific">Xenophilus arseniciresistens</name>
    <dbReference type="NCBI Taxonomy" id="1283306"/>
    <lineage>
        <taxon>Bacteria</taxon>
        <taxon>Pseudomonadati</taxon>
        <taxon>Pseudomonadota</taxon>
        <taxon>Betaproteobacteria</taxon>
        <taxon>Burkholderiales</taxon>
        <taxon>Comamonadaceae</taxon>
        <taxon>Xenophilus</taxon>
    </lineage>
</organism>
<dbReference type="GO" id="GO:0006631">
    <property type="term" value="P:fatty acid metabolic process"/>
    <property type="evidence" value="ECO:0007669"/>
    <property type="project" value="TreeGrafter"/>
</dbReference>
<proteinExistence type="inferred from homology"/>
<comment type="caution">
    <text evidence="5">The sequence shown here is derived from an EMBL/GenBank/DDBJ whole genome shotgun (WGS) entry which is preliminary data.</text>
</comment>
<dbReference type="InterPro" id="IPR000873">
    <property type="entry name" value="AMP-dep_synth/lig_dom"/>
</dbReference>
<reference evidence="5" key="1">
    <citation type="submission" date="2023-01" db="EMBL/GenBank/DDBJ databases">
        <title>Xenophilus mangrovi sp. nov., isolated from soil of Mangrove nature reserve.</title>
        <authorList>
            <person name="Xu S."/>
            <person name="Liu Z."/>
            <person name="Xu Y."/>
        </authorList>
    </citation>
    <scope>NUCLEOTIDE SEQUENCE</scope>
    <source>
        <strain evidence="5">YW8</strain>
    </source>
</reference>
<dbReference type="CDD" id="cd17631">
    <property type="entry name" value="FACL_FadD13-like"/>
    <property type="match status" value="1"/>
</dbReference>